<dbReference type="GO" id="GO:0019808">
    <property type="term" value="F:polyamine binding"/>
    <property type="evidence" value="ECO:0007669"/>
    <property type="project" value="InterPro"/>
</dbReference>
<feature type="signal peptide" evidence="7">
    <location>
        <begin position="1"/>
        <end position="19"/>
    </location>
</feature>
<evidence type="ECO:0000313" key="9">
    <source>
        <dbReference type="Proteomes" id="UP000199182"/>
    </source>
</evidence>
<dbReference type="OrthoDB" id="9769319at2"/>
<keyword evidence="3 7" id="KW-0732">Signal</keyword>
<dbReference type="CDD" id="cd13590">
    <property type="entry name" value="PBP2_PotD_PotF_like"/>
    <property type="match status" value="1"/>
</dbReference>
<dbReference type="AlphaFoldDB" id="A0A1H0GWI1"/>
<sequence>MKKYLSLVLAVALAVSVLAGCSAPAATPATSSEAATDSEAQSSSAEASSAAPASGKTLNLYTWEGMFPEDVLSSFTKDTGIAINYSNFDADETMLAKLESTKGGDYDLVIADDYIIKTAIEEGLAQKLDKSKLENFANINPIYQGQFYDSSNDYTVPYGAGVQTIVYDPKIVKKEIKGYADLWDASLKGSIGIIGNYRVIDGMALKILGKSYNTTNVDEINTAGEKLKKLAPNIRLIKDDNLQDDLLSGEVGAAIMYTSQATLAMMKNPELKAVFPKEGIGFGIMANFIPSKAPNADAAYTFIDYILQPEVSAKCYEYLGYYCTNKAAEALINADYKSYLTLPADFDMKKMEMIQPITAEAEEAHSKVWTAFKAAAGQE</sequence>
<keyword evidence="9" id="KW-1185">Reference proteome</keyword>
<evidence type="ECO:0000256" key="7">
    <source>
        <dbReference type="SAM" id="SignalP"/>
    </source>
</evidence>
<feature type="region of interest" description="Disordered" evidence="6">
    <location>
        <begin position="26"/>
        <end position="50"/>
    </location>
</feature>
<proteinExistence type="predicted"/>
<dbReference type="PIRSF" id="PIRSF019574">
    <property type="entry name" value="Periplasmic_polyamine_BP"/>
    <property type="match status" value="1"/>
</dbReference>
<dbReference type="PANTHER" id="PTHR30222">
    <property type="entry name" value="SPERMIDINE/PUTRESCINE-BINDING PERIPLASMIC PROTEIN"/>
    <property type="match status" value="1"/>
</dbReference>
<dbReference type="PANTHER" id="PTHR30222:SF17">
    <property type="entry name" value="SPERMIDINE_PUTRESCINE-BINDING PERIPLASMIC PROTEIN"/>
    <property type="match status" value="1"/>
</dbReference>
<dbReference type="GO" id="GO:0042597">
    <property type="term" value="C:periplasmic space"/>
    <property type="evidence" value="ECO:0007669"/>
    <property type="project" value="UniProtKB-SubCell"/>
</dbReference>
<dbReference type="Proteomes" id="UP000199182">
    <property type="component" value="Unassembled WGS sequence"/>
</dbReference>
<keyword evidence="2" id="KW-0813">Transport</keyword>
<feature type="chain" id="PRO_5038704249" evidence="7">
    <location>
        <begin position="20"/>
        <end position="379"/>
    </location>
</feature>
<reference evidence="8 9" key="1">
    <citation type="submission" date="2016-10" db="EMBL/GenBank/DDBJ databases">
        <authorList>
            <person name="de Groot N.N."/>
        </authorList>
    </citation>
    <scope>NUCLEOTIDE SEQUENCE [LARGE SCALE GENOMIC DNA]</scope>
    <source>
        <strain evidence="8 9">CGMCC 1.5012</strain>
    </source>
</reference>
<evidence type="ECO:0000256" key="1">
    <source>
        <dbReference type="ARBA" id="ARBA00004418"/>
    </source>
</evidence>
<dbReference type="EMBL" id="FNID01000056">
    <property type="protein sequence ID" value="SDO11031.1"/>
    <property type="molecule type" value="Genomic_DNA"/>
</dbReference>
<dbReference type="Gene3D" id="3.40.190.10">
    <property type="entry name" value="Periplasmic binding protein-like II"/>
    <property type="match status" value="2"/>
</dbReference>
<dbReference type="STRING" id="258515.SAMN05192585_1568"/>
<evidence type="ECO:0000313" key="8">
    <source>
        <dbReference type="EMBL" id="SDO11031.1"/>
    </source>
</evidence>
<keyword evidence="4" id="KW-0574">Periplasm</keyword>
<feature type="binding site" evidence="5">
    <location>
        <position position="114"/>
    </location>
    <ligand>
        <name>spermidine</name>
        <dbReference type="ChEBI" id="CHEBI:57834"/>
    </ligand>
</feature>
<evidence type="ECO:0000256" key="5">
    <source>
        <dbReference type="PIRSR" id="PIRSR019574-1"/>
    </source>
</evidence>
<dbReference type="PRINTS" id="PR00909">
    <property type="entry name" value="SPERMDNBNDNG"/>
</dbReference>
<evidence type="ECO:0000256" key="4">
    <source>
        <dbReference type="ARBA" id="ARBA00022764"/>
    </source>
</evidence>
<evidence type="ECO:0000256" key="2">
    <source>
        <dbReference type="ARBA" id="ARBA00022448"/>
    </source>
</evidence>
<dbReference type="InterPro" id="IPR001188">
    <property type="entry name" value="Sperm_putr-bd"/>
</dbReference>
<dbReference type="SUPFAM" id="SSF53850">
    <property type="entry name" value="Periplasmic binding protein-like II"/>
    <property type="match status" value="1"/>
</dbReference>
<accession>A0A1H0GWI1</accession>
<dbReference type="InterPro" id="IPR006059">
    <property type="entry name" value="SBP"/>
</dbReference>
<dbReference type="GO" id="GO:0015846">
    <property type="term" value="P:polyamine transport"/>
    <property type="evidence" value="ECO:0007669"/>
    <property type="project" value="InterPro"/>
</dbReference>
<organism evidence="8 9">
    <name type="scientific">Acetanaerobacterium elongatum</name>
    <dbReference type="NCBI Taxonomy" id="258515"/>
    <lineage>
        <taxon>Bacteria</taxon>
        <taxon>Bacillati</taxon>
        <taxon>Bacillota</taxon>
        <taxon>Clostridia</taxon>
        <taxon>Eubacteriales</taxon>
        <taxon>Oscillospiraceae</taxon>
        <taxon>Acetanaerobacterium</taxon>
    </lineage>
</organism>
<protein>
    <submittedName>
        <fullName evidence="8">Spermidine/putrescine transport system substrate-binding protein</fullName>
    </submittedName>
</protein>
<dbReference type="Pfam" id="PF13416">
    <property type="entry name" value="SBP_bac_8"/>
    <property type="match status" value="1"/>
</dbReference>
<dbReference type="PROSITE" id="PS51257">
    <property type="entry name" value="PROKAR_LIPOPROTEIN"/>
    <property type="match status" value="1"/>
</dbReference>
<dbReference type="RefSeq" id="WP_092643590.1">
    <property type="nucleotide sequence ID" value="NZ_FNID01000056.1"/>
</dbReference>
<evidence type="ECO:0000256" key="6">
    <source>
        <dbReference type="SAM" id="MobiDB-lite"/>
    </source>
</evidence>
<name>A0A1H0GWI1_9FIRM</name>
<comment type="subcellular location">
    <subcellularLocation>
        <location evidence="1">Periplasm</location>
    </subcellularLocation>
</comment>
<gene>
    <name evidence="8" type="ORF">SAMN05192585_1568</name>
</gene>
<evidence type="ECO:0000256" key="3">
    <source>
        <dbReference type="ARBA" id="ARBA00022729"/>
    </source>
</evidence>